<evidence type="ECO:0000256" key="6">
    <source>
        <dbReference type="ARBA" id="ARBA00022801"/>
    </source>
</evidence>
<dbReference type="SUPFAM" id="SSF55811">
    <property type="entry name" value="Nudix"/>
    <property type="match status" value="1"/>
</dbReference>
<dbReference type="GO" id="GO:0019693">
    <property type="term" value="P:ribose phosphate metabolic process"/>
    <property type="evidence" value="ECO:0007669"/>
    <property type="project" value="TreeGrafter"/>
</dbReference>
<evidence type="ECO:0000259" key="15">
    <source>
        <dbReference type="PROSITE" id="PS51462"/>
    </source>
</evidence>
<dbReference type="RefSeq" id="WP_006460288.1">
    <property type="nucleotide sequence ID" value="NZ_CP007030.1"/>
</dbReference>
<reference evidence="16 17" key="1">
    <citation type="submission" date="2013-12" db="EMBL/GenBank/DDBJ databases">
        <authorList>
            <consortium name="DOE Joint Genome Institute"/>
            <person name="Kappler U."/>
            <person name="Huntemann M."/>
            <person name="Han J."/>
            <person name="Chen A."/>
            <person name="Kyrpides N."/>
            <person name="Mavromatis K."/>
            <person name="Markowitz V."/>
            <person name="Palaniappan K."/>
            <person name="Ivanova N."/>
            <person name="Schaumberg A."/>
            <person name="Pati A."/>
            <person name="Liolios K."/>
            <person name="Nordberg H.P."/>
            <person name="Cantor M.N."/>
            <person name="Hua S.X."/>
            <person name="Woyke T."/>
        </authorList>
    </citation>
    <scope>NUCLEOTIDE SEQUENCE [LARGE SCALE GENOMIC DNA]</scope>
    <source>
        <strain evidence="17">AL2</strain>
    </source>
</reference>
<dbReference type="InterPro" id="IPR004385">
    <property type="entry name" value="NDP_pyrophosphatase"/>
</dbReference>
<evidence type="ECO:0000256" key="8">
    <source>
        <dbReference type="ARBA" id="ARBA00025164"/>
    </source>
</evidence>
<evidence type="ECO:0000256" key="4">
    <source>
        <dbReference type="ARBA" id="ARBA00013297"/>
    </source>
</evidence>
<dbReference type="FunCoup" id="W0DWJ9">
    <property type="interactions" value="264"/>
</dbReference>
<dbReference type="Pfam" id="PF00293">
    <property type="entry name" value="NUDIX"/>
    <property type="match status" value="1"/>
</dbReference>
<evidence type="ECO:0000256" key="11">
    <source>
        <dbReference type="ARBA" id="ARBA00033056"/>
    </source>
</evidence>
<dbReference type="InterPro" id="IPR015797">
    <property type="entry name" value="NUDIX_hydrolase-like_dom_sf"/>
</dbReference>
<accession>W0DWJ9</accession>
<dbReference type="eggNOG" id="COG0494">
    <property type="taxonomic scope" value="Bacteria"/>
</dbReference>
<dbReference type="AlphaFoldDB" id="W0DWJ9"/>
<dbReference type="STRING" id="717772.THIAE_04950"/>
<dbReference type="KEGG" id="tao:THIAE_04950"/>
<keyword evidence="17" id="KW-1185">Reference proteome</keyword>
<keyword evidence="6" id="KW-0378">Hydrolase</keyword>
<evidence type="ECO:0000256" key="3">
    <source>
        <dbReference type="ARBA" id="ARBA00012453"/>
    </source>
</evidence>
<sequence>MKYEVTLVNSERVYDGFFHLDRISYSHSLYAGGMSPDITRELFQRGEAVVVLLYDLAAEQLLLVEQCRAGALAHFQDQQAWLLEPVAGMIDPQETALDAAVREVLEEAGVALKPESFQYIGQFFPSPGGSSEILHLFAAPVDIHSLPAFAGNLHEVEDIKLVSLDFVQAKQALEQTRFNVASTWIAVQWFIYQKWGQ</sequence>
<comment type="catalytic activity">
    <reaction evidence="12">
        <text>ADP-D-ribose + H2O = D-ribose 5-phosphate + AMP + 2 H(+)</text>
        <dbReference type="Rhea" id="RHEA:10412"/>
        <dbReference type="ChEBI" id="CHEBI:15377"/>
        <dbReference type="ChEBI" id="CHEBI:15378"/>
        <dbReference type="ChEBI" id="CHEBI:57967"/>
        <dbReference type="ChEBI" id="CHEBI:78346"/>
        <dbReference type="ChEBI" id="CHEBI:456215"/>
        <dbReference type="EC" id="3.6.1.13"/>
    </reaction>
</comment>
<evidence type="ECO:0000313" key="17">
    <source>
        <dbReference type="Proteomes" id="UP000005380"/>
    </source>
</evidence>
<dbReference type="PANTHER" id="PTHR11839">
    <property type="entry name" value="UDP/ADP-SUGAR PYROPHOSPHATASE"/>
    <property type="match status" value="1"/>
</dbReference>
<feature type="binding site" evidence="13">
    <location>
        <position position="157"/>
    </location>
    <ligand>
        <name>Mg(2+)</name>
        <dbReference type="ChEBI" id="CHEBI:18420"/>
        <label>1</label>
    </ligand>
</feature>
<evidence type="ECO:0000256" key="13">
    <source>
        <dbReference type="PIRSR" id="PIRSR604385-2"/>
    </source>
</evidence>
<evidence type="ECO:0000256" key="1">
    <source>
        <dbReference type="ARBA" id="ARBA00001946"/>
    </source>
</evidence>
<feature type="binding site" evidence="13">
    <location>
        <position position="103"/>
    </location>
    <ligand>
        <name>Mg(2+)</name>
        <dbReference type="ChEBI" id="CHEBI:18420"/>
        <label>1</label>
    </ligand>
</feature>
<dbReference type="GO" id="GO:0047631">
    <property type="term" value="F:ADP-ribose diphosphatase activity"/>
    <property type="evidence" value="ECO:0007669"/>
    <property type="project" value="UniProtKB-EC"/>
</dbReference>
<gene>
    <name evidence="16" type="ORF">THIAE_04950</name>
</gene>
<feature type="domain" description="Nudix hydrolase" evidence="15">
    <location>
        <begin position="44"/>
        <end position="186"/>
    </location>
</feature>
<comment type="function">
    <text evidence="8">Acts on ADP-mannose and ADP-glucose as well as ADP-ribose. Prevents glycogen biosynthesis. The reaction catalyzed by this enzyme is a limiting step of the gluconeogenic process.</text>
</comment>
<feature type="binding site" evidence="13">
    <location>
        <position position="87"/>
    </location>
    <ligand>
        <name>Mg(2+)</name>
        <dbReference type="ChEBI" id="CHEBI:18420"/>
        <label>1</label>
    </ligand>
</feature>
<dbReference type="PROSITE" id="PS51462">
    <property type="entry name" value="NUDIX"/>
    <property type="match status" value="1"/>
</dbReference>
<dbReference type="PANTHER" id="PTHR11839:SF5">
    <property type="entry name" value="ADP-RIBOSE PYROPHOSPHATASE"/>
    <property type="match status" value="1"/>
</dbReference>
<evidence type="ECO:0000256" key="12">
    <source>
        <dbReference type="ARBA" id="ARBA00049546"/>
    </source>
</evidence>
<feature type="binding site" evidence="13">
    <location>
        <position position="107"/>
    </location>
    <ligand>
        <name>Mg(2+)</name>
        <dbReference type="ChEBI" id="CHEBI:18420"/>
        <label>1</label>
    </ligand>
</feature>
<dbReference type="GO" id="GO:0005829">
    <property type="term" value="C:cytosol"/>
    <property type="evidence" value="ECO:0007669"/>
    <property type="project" value="TreeGrafter"/>
</dbReference>
<dbReference type="InterPro" id="IPR020084">
    <property type="entry name" value="NUDIX_hydrolase_CS"/>
</dbReference>
<dbReference type="Gene3D" id="3.90.79.10">
    <property type="entry name" value="Nucleoside Triphosphate Pyrophosphohydrolase"/>
    <property type="match status" value="1"/>
</dbReference>
<comment type="similarity">
    <text evidence="2">Belongs to the Nudix hydrolase family. NudF subfamily.</text>
</comment>
<keyword evidence="7 13" id="KW-0460">Magnesium</keyword>
<dbReference type="Proteomes" id="UP000005380">
    <property type="component" value="Chromosome"/>
</dbReference>
<keyword evidence="5 13" id="KW-0479">Metal-binding</keyword>
<evidence type="ECO:0000256" key="14">
    <source>
        <dbReference type="PIRSR" id="PIRSR604385-3"/>
    </source>
</evidence>
<dbReference type="EC" id="3.6.1.13" evidence="3"/>
<evidence type="ECO:0000256" key="10">
    <source>
        <dbReference type="ARBA" id="ARBA00030308"/>
    </source>
</evidence>
<protein>
    <recommendedName>
        <fullName evidence="4">ADP-ribose pyrophosphatase</fullName>
        <ecNumber evidence="3">3.6.1.13</ecNumber>
    </recommendedName>
    <alternativeName>
        <fullName evidence="9">ADP-ribose diphosphatase</fullName>
    </alternativeName>
    <alternativeName>
        <fullName evidence="11">ADP-ribose phosphohydrolase</fullName>
    </alternativeName>
    <alternativeName>
        <fullName evidence="10">Adenosine diphosphoribose pyrophosphatase</fullName>
    </alternativeName>
</protein>
<dbReference type="InParanoid" id="W0DWJ9"/>
<dbReference type="NCBIfam" id="TIGR00052">
    <property type="entry name" value="nudix-type nucleoside diphosphatase, YffH/AdpP family"/>
    <property type="match status" value="1"/>
</dbReference>
<dbReference type="GO" id="GO:0019144">
    <property type="term" value="F:ADP-sugar diphosphatase activity"/>
    <property type="evidence" value="ECO:0007669"/>
    <property type="project" value="TreeGrafter"/>
</dbReference>
<proteinExistence type="inferred from homology"/>
<evidence type="ECO:0000256" key="9">
    <source>
        <dbReference type="ARBA" id="ARBA00030162"/>
    </source>
</evidence>
<dbReference type="HOGENOM" id="CLU_062658_6_1_6"/>
<evidence type="ECO:0000256" key="5">
    <source>
        <dbReference type="ARBA" id="ARBA00022723"/>
    </source>
</evidence>
<organism evidence="16 17">
    <name type="scientific">Thiomicrospira aerophila AL3</name>
    <dbReference type="NCBI Taxonomy" id="717772"/>
    <lineage>
        <taxon>Bacteria</taxon>
        <taxon>Pseudomonadati</taxon>
        <taxon>Pseudomonadota</taxon>
        <taxon>Gammaproteobacteria</taxon>
        <taxon>Thiotrichales</taxon>
        <taxon>Piscirickettsiaceae</taxon>
        <taxon>Thiomicrospira</taxon>
    </lineage>
</organism>
<dbReference type="GO" id="GO:0046872">
    <property type="term" value="F:metal ion binding"/>
    <property type="evidence" value="ECO:0007669"/>
    <property type="project" value="UniProtKB-KW"/>
</dbReference>
<comment type="cofactor">
    <cofactor evidence="1 13">
        <name>Mg(2+)</name>
        <dbReference type="ChEBI" id="CHEBI:18420"/>
    </cofactor>
</comment>
<evidence type="ECO:0000256" key="7">
    <source>
        <dbReference type="ARBA" id="ARBA00022842"/>
    </source>
</evidence>
<dbReference type="GO" id="GO:0006753">
    <property type="term" value="P:nucleoside phosphate metabolic process"/>
    <property type="evidence" value="ECO:0007669"/>
    <property type="project" value="TreeGrafter"/>
</dbReference>
<evidence type="ECO:0000256" key="2">
    <source>
        <dbReference type="ARBA" id="ARBA00007482"/>
    </source>
</evidence>
<dbReference type="InterPro" id="IPR000086">
    <property type="entry name" value="NUDIX_hydrolase_dom"/>
</dbReference>
<feature type="short sequence motif" description="Nudix box" evidence="14">
    <location>
        <begin position="88"/>
        <end position="110"/>
    </location>
</feature>
<dbReference type="PROSITE" id="PS00893">
    <property type="entry name" value="NUDIX_BOX"/>
    <property type="match status" value="1"/>
</dbReference>
<dbReference type="CDD" id="cd24155">
    <property type="entry name" value="NUDIX_ADPRase"/>
    <property type="match status" value="1"/>
</dbReference>
<name>W0DWJ9_9GAMM</name>
<dbReference type="OrthoDB" id="5292471at2"/>
<dbReference type="EMBL" id="CP007030">
    <property type="protein sequence ID" value="AHF01226.1"/>
    <property type="molecule type" value="Genomic_DNA"/>
</dbReference>
<evidence type="ECO:0000313" key="16">
    <source>
        <dbReference type="EMBL" id="AHF01226.1"/>
    </source>
</evidence>